<protein>
    <recommendedName>
        <fullName evidence="1">DUF7788 domain-containing protein</fullName>
    </recommendedName>
</protein>
<keyword evidence="3" id="KW-1185">Reference proteome</keyword>
<organism evidence="2 3">
    <name type="scientific">Spiroplasma gladiatoris</name>
    <dbReference type="NCBI Taxonomy" id="2143"/>
    <lineage>
        <taxon>Bacteria</taxon>
        <taxon>Bacillati</taxon>
        <taxon>Mycoplasmatota</taxon>
        <taxon>Mollicutes</taxon>
        <taxon>Entomoplasmatales</taxon>
        <taxon>Spiroplasmataceae</taxon>
        <taxon>Spiroplasma</taxon>
    </lineage>
</organism>
<feature type="domain" description="DUF7788" evidence="1">
    <location>
        <begin position="1"/>
        <end position="165"/>
    </location>
</feature>
<evidence type="ECO:0000313" key="3">
    <source>
        <dbReference type="Proteomes" id="UP000294309"/>
    </source>
</evidence>
<dbReference type="InterPro" id="IPR011205">
    <property type="entry name" value="UCP015417_vWA"/>
</dbReference>
<dbReference type="PANTHER" id="PTHR31373:SF27">
    <property type="entry name" value="TROVE DOMAIN-CONTAINING PROTEIN"/>
    <property type="match status" value="1"/>
</dbReference>
<gene>
    <name evidence="2" type="ORF">SGLAD_v1c05990</name>
</gene>
<name>A0A4P7AJ37_9MOLU</name>
<evidence type="ECO:0000313" key="2">
    <source>
        <dbReference type="EMBL" id="QBQ07798.1"/>
    </source>
</evidence>
<dbReference type="EMBL" id="CP038013">
    <property type="protein sequence ID" value="QBQ07798.1"/>
    <property type="molecule type" value="Genomic_DNA"/>
</dbReference>
<sequence length="171" mass="19746">MCDFSGSMEGLPLYNSMGLGMFLAHQNQGVFKNVLIEFESQPKFIKLKGNFIDDFNILKTHDAIGTTNIDLVFKKIILSMKNNNNFSDNPKYILIISDMEFNQATSNNQDSNFEHWKNEFKSYNLELPKIIFWNVDFDIDQSFPVVKNEKNVVLISGFSTHILKDLFNIES</sequence>
<dbReference type="AlphaFoldDB" id="A0A4P7AJ37"/>
<accession>A0A4P7AJ37</accession>
<reference evidence="2 3" key="1">
    <citation type="submission" date="2019-03" db="EMBL/GenBank/DDBJ databases">
        <title>Complete genome sequence of Spiroplasma gladiatoris TG-1 (DSM 22552).</title>
        <authorList>
            <person name="Lin Y.-C."/>
            <person name="Chou L."/>
            <person name="Kuo C.-H."/>
        </authorList>
    </citation>
    <scope>NUCLEOTIDE SEQUENCE [LARGE SCALE GENOMIC DNA]</scope>
    <source>
        <strain evidence="2 3">TG-1</strain>
    </source>
</reference>
<dbReference type="Proteomes" id="UP000294309">
    <property type="component" value="Chromosome"/>
</dbReference>
<evidence type="ECO:0000259" key="1">
    <source>
        <dbReference type="Pfam" id="PF25043"/>
    </source>
</evidence>
<dbReference type="InterPro" id="IPR056690">
    <property type="entry name" value="DUF7788"/>
</dbReference>
<dbReference type="KEGG" id="sgq:SGLAD_v1c05990"/>
<proteinExistence type="predicted"/>
<dbReference type="PANTHER" id="PTHR31373">
    <property type="entry name" value="OS06G0652100 PROTEIN"/>
    <property type="match status" value="1"/>
</dbReference>
<dbReference type="Gene3D" id="3.40.50.410">
    <property type="entry name" value="von Willebrand factor, type A domain"/>
    <property type="match status" value="1"/>
</dbReference>
<dbReference type="InterPro" id="IPR036465">
    <property type="entry name" value="vWFA_dom_sf"/>
</dbReference>
<dbReference type="Pfam" id="PF25043">
    <property type="entry name" value="DUF7788"/>
    <property type="match status" value="1"/>
</dbReference>